<dbReference type="AlphaFoldDB" id="A0A0J1GQC5"/>
<evidence type="ECO:0000256" key="1">
    <source>
        <dbReference type="SAM" id="MobiDB-lite"/>
    </source>
</evidence>
<dbReference type="PATRIC" id="fig|754436.4.peg.1339"/>
<protein>
    <recommendedName>
        <fullName evidence="2">Replication-associated protein ORF2/G2P domain-containing protein</fullName>
    </recommendedName>
</protein>
<sequence>MLQPNDLLYVAGAVQPADKTKTNEASHDAGFLGFDFCGPRPAAITPEQLWDMNRANRDSVYFAKKQTEHAASLPKYNAQHLREAAARSDDNNRLVQGRKSPTHPKQAQLSRRISQLRLSRRRPVELDSPEAFYNAETLYTLAEQPSDKRLSTVRLMHREWSGSYRILHHTQTRPSDAPEPQSGERYSEKLTQRAVTKIFESGAYVAAAKGGFSTFLTLTFSAEQRNAIFGGESTLGREVSRFLDGIKKMYQRGWLGTDENQEPFWMDGHAEPFHYIWVAECPANEHGEPNPHVHLIMNWKVEKEYFAAWSARIENIWGHGFAHLERIRQPKAAGSYIIKAVGYAAKGENADQGLIKGNRYNIARCSRAPGWDCIASFEAHNMAAIIKECGYKLEQWKKPLERSLWRLDKQHTQTIKAKAIAKQSKQPKADIQKLSARLARIENQQKAIRDQIKARGVHATTKNRFCLSFEGEQAETKAYDFLLWAAGARGWSMLPKVEETDDYFQSVAEAKAIAQQEYRDQYHRFMEKRAYWDNVLNDPLVHSMVEPTEEEYIAHMIEREDYQKIAA</sequence>
<evidence type="ECO:0000259" key="2">
    <source>
        <dbReference type="Pfam" id="PF23343"/>
    </source>
</evidence>
<dbReference type="Proteomes" id="UP000036426">
    <property type="component" value="Unassembled WGS sequence"/>
</dbReference>
<name>A0A0J1GQC5_9GAMM</name>
<feature type="domain" description="Replication-associated protein ORF2/G2P" evidence="2">
    <location>
        <begin position="214"/>
        <end position="339"/>
    </location>
</feature>
<proteinExistence type="predicted"/>
<accession>A0A0J1GQC5</accession>
<dbReference type="RefSeq" id="WP_047873442.1">
    <property type="nucleotide sequence ID" value="NZ_BMYC01000001.1"/>
</dbReference>
<dbReference type="OrthoDB" id="5906096at2"/>
<gene>
    <name evidence="3" type="ORF">ABT58_06275</name>
</gene>
<evidence type="ECO:0000313" key="3">
    <source>
        <dbReference type="EMBL" id="KLV01988.1"/>
    </source>
</evidence>
<dbReference type="InterPro" id="IPR056906">
    <property type="entry name" value="ORF2/G2P_dom"/>
</dbReference>
<evidence type="ECO:0000313" key="4">
    <source>
        <dbReference type="Proteomes" id="UP000036426"/>
    </source>
</evidence>
<feature type="region of interest" description="Disordered" evidence="1">
    <location>
        <begin position="84"/>
        <end position="111"/>
    </location>
</feature>
<dbReference type="EMBL" id="LDOV01000010">
    <property type="protein sequence ID" value="KLV01988.1"/>
    <property type="molecule type" value="Genomic_DNA"/>
</dbReference>
<comment type="caution">
    <text evidence="3">The sequence shown here is derived from an EMBL/GenBank/DDBJ whole genome shotgun (WGS) entry which is preliminary data.</text>
</comment>
<reference evidence="3 4" key="1">
    <citation type="submission" date="2015-05" db="EMBL/GenBank/DDBJ databases">
        <title>Photobacterium galathea sp. nov.</title>
        <authorList>
            <person name="Machado H."/>
            <person name="Gram L."/>
        </authorList>
    </citation>
    <scope>NUCLEOTIDE SEQUENCE [LARGE SCALE GENOMIC DNA]</scope>
    <source>
        <strain evidence="3 4">DSM 25995</strain>
    </source>
</reference>
<organism evidence="3 4">
    <name type="scientific">Photobacterium aphoticum</name>
    <dbReference type="NCBI Taxonomy" id="754436"/>
    <lineage>
        <taxon>Bacteria</taxon>
        <taxon>Pseudomonadati</taxon>
        <taxon>Pseudomonadota</taxon>
        <taxon>Gammaproteobacteria</taxon>
        <taxon>Vibrionales</taxon>
        <taxon>Vibrionaceae</taxon>
        <taxon>Photobacterium</taxon>
    </lineage>
</organism>
<dbReference type="Pfam" id="PF23343">
    <property type="entry name" value="REP_ORF2-G2P"/>
    <property type="match status" value="1"/>
</dbReference>
<keyword evidence="4" id="KW-1185">Reference proteome</keyword>